<organism evidence="1 2">
    <name type="scientific">Coniella lustricola</name>
    <dbReference type="NCBI Taxonomy" id="2025994"/>
    <lineage>
        <taxon>Eukaryota</taxon>
        <taxon>Fungi</taxon>
        <taxon>Dikarya</taxon>
        <taxon>Ascomycota</taxon>
        <taxon>Pezizomycotina</taxon>
        <taxon>Sordariomycetes</taxon>
        <taxon>Sordariomycetidae</taxon>
        <taxon>Diaporthales</taxon>
        <taxon>Schizoparmaceae</taxon>
        <taxon>Coniella</taxon>
    </lineage>
</organism>
<proteinExistence type="predicted"/>
<dbReference type="EMBL" id="KZ678475">
    <property type="protein sequence ID" value="PSR82552.1"/>
    <property type="molecule type" value="Genomic_DNA"/>
</dbReference>
<sequence>MASLQNQHPHAELIATLDEFYTLLVTTGAFDSSDIFRPDPATGKHKDGTIQTQAALAAGYDPETVDLMCYIPYATDSRHESFNELLPNTYPVTYRGADLDQGYYESLREMLNDEAIMPPTALRLSWNEICGFVFIYDSATKLMVAWEPAANPVDVDDYFHVAAASPREVLGPIIKDYRSLKYLAAPDRTNFQQEGYGDSGGVPPKDWPARDQKNWLKQYRIWNASQKLRELMVECGWNTESITQDAFRREEYMQKRDRYWAEVVQPLIDAEESD</sequence>
<dbReference type="AlphaFoldDB" id="A0A2T3A4B8"/>
<dbReference type="Proteomes" id="UP000241462">
    <property type="component" value="Unassembled WGS sequence"/>
</dbReference>
<gene>
    <name evidence="1" type="ORF">BD289DRAFT_12730</name>
</gene>
<keyword evidence="2" id="KW-1185">Reference proteome</keyword>
<dbReference type="OrthoDB" id="5343383at2759"/>
<reference evidence="1 2" key="1">
    <citation type="journal article" date="2018" name="Mycol. Prog.">
        <title>Coniella lustricola, a new species from submerged detritus.</title>
        <authorList>
            <person name="Raudabaugh D.B."/>
            <person name="Iturriaga T."/>
            <person name="Carver A."/>
            <person name="Mondo S."/>
            <person name="Pangilinan J."/>
            <person name="Lipzen A."/>
            <person name="He G."/>
            <person name="Amirebrahimi M."/>
            <person name="Grigoriev I.V."/>
            <person name="Miller A.N."/>
        </authorList>
    </citation>
    <scope>NUCLEOTIDE SEQUENCE [LARGE SCALE GENOMIC DNA]</scope>
    <source>
        <strain evidence="1 2">B22-T-1</strain>
    </source>
</reference>
<evidence type="ECO:0000313" key="1">
    <source>
        <dbReference type="EMBL" id="PSR82552.1"/>
    </source>
</evidence>
<protein>
    <submittedName>
        <fullName evidence="1">Uncharacterized protein</fullName>
    </submittedName>
</protein>
<name>A0A2T3A4B8_9PEZI</name>
<dbReference type="InParanoid" id="A0A2T3A4B8"/>
<evidence type="ECO:0000313" key="2">
    <source>
        <dbReference type="Proteomes" id="UP000241462"/>
    </source>
</evidence>
<accession>A0A2T3A4B8</accession>